<feature type="transmembrane region" description="Helical" evidence="7">
    <location>
        <begin position="38"/>
        <end position="57"/>
    </location>
</feature>
<evidence type="ECO:0000256" key="3">
    <source>
        <dbReference type="ARBA" id="ARBA00022448"/>
    </source>
</evidence>
<accession>A0A1E3PVE9</accession>
<dbReference type="GO" id="GO:0015174">
    <property type="term" value="F:basic amino acid transmembrane transporter activity"/>
    <property type="evidence" value="ECO:0007669"/>
    <property type="project" value="TreeGrafter"/>
</dbReference>
<keyword evidence="4 7" id="KW-0812">Transmembrane</keyword>
<evidence type="ECO:0000259" key="8">
    <source>
        <dbReference type="PROSITE" id="PS50850"/>
    </source>
</evidence>
<dbReference type="PANTHER" id="PTHR23501:SF191">
    <property type="entry name" value="VACUOLAR BASIC AMINO ACID TRANSPORTER 4"/>
    <property type="match status" value="1"/>
</dbReference>
<dbReference type="STRING" id="675824.A0A1E3PVE9"/>
<comment type="similarity">
    <text evidence="2">Belongs to the major facilitator superfamily.</text>
</comment>
<dbReference type="EMBL" id="KV454304">
    <property type="protein sequence ID" value="ODQ69393.1"/>
    <property type="molecule type" value="Genomic_DNA"/>
</dbReference>
<keyword evidence="3" id="KW-0813">Transport</keyword>
<name>A0A1E3PVE9_LIPST</name>
<dbReference type="Gene3D" id="1.20.1720.10">
    <property type="entry name" value="Multidrug resistance protein D"/>
    <property type="match status" value="1"/>
</dbReference>
<evidence type="ECO:0000256" key="1">
    <source>
        <dbReference type="ARBA" id="ARBA00004127"/>
    </source>
</evidence>
<dbReference type="InterPro" id="IPR036259">
    <property type="entry name" value="MFS_trans_sf"/>
</dbReference>
<dbReference type="Pfam" id="PF07690">
    <property type="entry name" value="MFS_1"/>
    <property type="match status" value="1"/>
</dbReference>
<reference evidence="9 10" key="1">
    <citation type="journal article" date="2016" name="Proc. Natl. Acad. Sci. U.S.A.">
        <title>Comparative genomics of biotechnologically important yeasts.</title>
        <authorList>
            <person name="Riley R."/>
            <person name="Haridas S."/>
            <person name="Wolfe K.H."/>
            <person name="Lopes M.R."/>
            <person name="Hittinger C.T."/>
            <person name="Goeker M."/>
            <person name="Salamov A.A."/>
            <person name="Wisecaver J.H."/>
            <person name="Long T.M."/>
            <person name="Calvey C.H."/>
            <person name="Aerts A.L."/>
            <person name="Barry K.W."/>
            <person name="Choi C."/>
            <person name="Clum A."/>
            <person name="Coughlan A.Y."/>
            <person name="Deshpande S."/>
            <person name="Douglass A.P."/>
            <person name="Hanson S.J."/>
            <person name="Klenk H.-P."/>
            <person name="LaButti K.M."/>
            <person name="Lapidus A."/>
            <person name="Lindquist E.A."/>
            <person name="Lipzen A.M."/>
            <person name="Meier-Kolthoff J.P."/>
            <person name="Ohm R.A."/>
            <person name="Otillar R.P."/>
            <person name="Pangilinan J.L."/>
            <person name="Peng Y."/>
            <person name="Rokas A."/>
            <person name="Rosa C.A."/>
            <person name="Scheuner C."/>
            <person name="Sibirny A.A."/>
            <person name="Slot J.C."/>
            <person name="Stielow J.B."/>
            <person name="Sun H."/>
            <person name="Kurtzman C.P."/>
            <person name="Blackwell M."/>
            <person name="Grigoriev I.V."/>
            <person name="Jeffries T.W."/>
        </authorList>
    </citation>
    <scope>NUCLEOTIDE SEQUENCE [LARGE SCALE GENOMIC DNA]</scope>
    <source>
        <strain evidence="9 10">NRRL Y-11557</strain>
    </source>
</reference>
<keyword evidence="5 7" id="KW-1133">Transmembrane helix</keyword>
<proteinExistence type="inferred from homology"/>
<dbReference type="PANTHER" id="PTHR23501">
    <property type="entry name" value="MAJOR FACILITATOR SUPERFAMILY"/>
    <property type="match status" value="1"/>
</dbReference>
<protein>
    <recommendedName>
        <fullName evidence="8">Major facilitator superfamily (MFS) profile domain-containing protein</fullName>
    </recommendedName>
</protein>
<comment type="subcellular location">
    <subcellularLocation>
        <location evidence="1">Endomembrane system</location>
        <topology evidence="1">Multi-pass membrane protein</topology>
    </subcellularLocation>
</comment>
<dbReference type="InterPro" id="IPR020846">
    <property type="entry name" value="MFS_dom"/>
</dbReference>
<keyword evidence="10" id="KW-1185">Reference proteome</keyword>
<organism evidence="9 10">
    <name type="scientific">Lipomyces starkeyi NRRL Y-11557</name>
    <dbReference type="NCBI Taxonomy" id="675824"/>
    <lineage>
        <taxon>Eukaryota</taxon>
        <taxon>Fungi</taxon>
        <taxon>Dikarya</taxon>
        <taxon>Ascomycota</taxon>
        <taxon>Saccharomycotina</taxon>
        <taxon>Lipomycetes</taxon>
        <taxon>Lipomycetales</taxon>
        <taxon>Lipomycetaceae</taxon>
        <taxon>Lipomyces</taxon>
    </lineage>
</organism>
<dbReference type="SUPFAM" id="SSF103473">
    <property type="entry name" value="MFS general substrate transporter"/>
    <property type="match status" value="1"/>
</dbReference>
<evidence type="ECO:0000313" key="9">
    <source>
        <dbReference type="EMBL" id="ODQ69393.1"/>
    </source>
</evidence>
<feature type="transmembrane region" description="Helical" evidence="7">
    <location>
        <begin position="6"/>
        <end position="26"/>
    </location>
</feature>
<dbReference type="GO" id="GO:0012505">
    <property type="term" value="C:endomembrane system"/>
    <property type="evidence" value="ECO:0007669"/>
    <property type="project" value="UniProtKB-SubCell"/>
</dbReference>
<feature type="non-terminal residue" evidence="9">
    <location>
        <position position="84"/>
    </location>
</feature>
<sequence length="84" mass="9301">LVAIFFSLYIGRFLHALDGTVIVTLLARISSEFHESRLVSWIASSYLIALAAFQPLFGKISDTYGRKQLLLFSNSVFAVGCILC</sequence>
<evidence type="ECO:0000313" key="10">
    <source>
        <dbReference type="Proteomes" id="UP000094385"/>
    </source>
</evidence>
<dbReference type="GO" id="GO:0000329">
    <property type="term" value="C:fungal-type vacuole membrane"/>
    <property type="evidence" value="ECO:0007669"/>
    <property type="project" value="TreeGrafter"/>
</dbReference>
<dbReference type="InterPro" id="IPR011701">
    <property type="entry name" value="MFS"/>
</dbReference>
<evidence type="ECO:0000256" key="7">
    <source>
        <dbReference type="SAM" id="Phobius"/>
    </source>
</evidence>
<evidence type="ECO:0000256" key="6">
    <source>
        <dbReference type="ARBA" id="ARBA00023136"/>
    </source>
</evidence>
<keyword evidence="6 7" id="KW-0472">Membrane</keyword>
<dbReference type="Proteomes" id="UP000094385">
    <property type="component" value="Unassembled WGS sequence"/>
</dbReference>
<feature type="domain" description="Major facilitator superfamily (MFS) profile" evidence="8">
    <location>
        <begin position="4"/>
        <end position="84"/>
    </location>
</feature>
<evidence type="ECO:0000256" key="4">
    <source>
        <dbReference type="ARBA" id="ARBA00022692"/>
    </source>
</evidence>
<dbReference type="PROSITE" id="PS50850">
    <property type="entry name" value="MFS"/>
    <property type="match status" value="1"/>
</dbReference>
<dbReference type="OrthoDB" id="2241241at2759"/>
<feature type="non-terminal residue" evidence="9">
    <location>
        <position position="1"/>
    </location>
</feature>
<evidence type="ECO:0000256" key="5">
    <source>
        <dbReference type="ARBA" id="ARBA00022989"/>
    </source>
</evidence>
<dbReference type="AlphaFoldDB" id="A0A1E3PVE9"/>
<evidence type="ECO:0000256" key="2">
    <source>
        <dbReference type="ARBA" id="ARBA00008335"/>
    </source>
</evidence>
<gene>
    <name evidence="9" type="ORF">LIPSTDRAFT_44053</name>
</gene>